<evidence type="ECO:0000313" key="1">
    <source>
        <dbReference type="EMBL" id="ORX51166.1"/>
    </source>
</evidence>
<evidence type="ECO:0000313" key="2">
    <source>
        <dbReference type="Proteomes" id="UP000242146"/>
    </source>
</evidence>
<dbReference type="AlphaFoldDB" id="A0A1X2GD56"/>
<feature type="non-terminal residue" evidence="1">
    <location>
        <position position="107"/>
    </location>
</feature>
<sequence length="107" mass="12674">MISLSGHPWPQWNKTREKTSARWHDKSCPSATRYLGFPIYCNKKQLKSFWDEKIIKIERHCSILRERNLTIRGTSLLCNSVILSTLWHILRITPISESWLRPLRSIV</sequence>
<name>A0A1X2GD56_9FUNG</name>
<accession>A0A1X2GD56</accession>
<dbReference type="OrthoDB" id="2417874at2759"/>
<protein>
    <submittedName>
        <fullName evidence="1">Uncharacterized protein</fullName>
    </submittedName>
</protein>
<gene>
    <name evidence="1" type="ORF">DM01DRAFT_1307528</name>
</gene>
<dbReference type="STRING" id="101127.A0A1X2GD56"/>
<dbReference type="EMBL" id="MCGT01000021">
    <property type="protein sequence ID" value="ORX51166.1"/>
    <property type="molecule type" value="Genomic_DNA"/>
</dbReference>
<reference evidence="1 2" key="1">
    <citation type="submission" date="2016-07" db="EMBL/GenBank/DDBJ databases">
        <title>Pervasive Adenine N6-methylation of Active Genes in Fungi.</title>
        <authorList>
            <consortium name="DOE Joint Genome Institute"/>
            <person name="Mondo S.J."/>
            <person name="Dannebaum R.O."/>
            <person name="Kuo R.C."/>
            <person name="Labutti K."/>
            <person name="Haridas S."/>
            <person name="Kuo A."/>
            <person name="Salamov A."/>
            <person name="Ahrendt S.R."/>
            <person name="Lipzen A."/>
            <person name="Sullivan W."/>
            <person name="Andreopoulos W.B."/>
            <person name="Clum A."/>
            <person name="Lindquist E."/>
            <person name="Daum C."/>
            <person name="Ramamoorthy G.K."/>
            <person name="Gryganskyi A."/>
            <person name="Culley D."/>
            <person name="Magnuson J.K."/>
            <person name="James T.Y."/>
            <person name="O'Malley M.A."/>
            <person name="Stajich J.E."/>
            <person name="Spatafora J.W."/>
            <person name="Visel A."/>
            <person name="Grigoriev I.V."/>
        </authorList>
    </citation>
    <scope>NUCLEOTIDE SEQUENCE [LARGE SCALE GENOMIC DNA]</scope>
    <source>
        <strain evidence="1 2">NRRL 3301</strain>
    </source>
</reference>
<keyword evidence="2" id="KW-1185">Reference proteome</keyword>
<organism evidence="1 2">
    <name type="scientific">Hesseltinella vesiculosa</name>
    <dbReference type="NCBI Taxonomy" id="101127"/>
    <lineage>
        <taxon>Eukaryota</taxon>
        <taxon>Fungi</taxon>
        <taxon>Fungi incertae sedis</taxon>
        <taxon>Mucoromycota</taxon>
        <taxon>Mucoromycotina</taxon>
        <taxon>Mucoromycetes</taxon>
        <taxon>Mucorales</taxon>
        <taxon>Cunninghamellaceae</taxon>
        <taxon>Hesseltinella</taxon>
    </lineage>
</organism>
<comment type="caution">
    <text evidence="1">The sequence shown here is derived from an EMBL/GenBank/DDBJ whole genome shotgun (WGS) entry which is preliminary data.</text>
</comment>
<proteinExistence type="predicted"/>
<dbReference type="Proteomes" id="UP000242146">
    <property type="component" value="Unassembled WGS sequence"/>
</dbReference>